<accession>A0A386RDM3</accession>
<dbReference type="RefSeq" id="WP_120357267.1">
    <property type="nucleotide sequence ID" value="NZ_CP017982.1"/>
</dbReference>
<proteinExistence type="predicted"/>
<sequence length="261" mass="28506">MKTKKLFTSIAAAIMLSTSLAGSGAVLSQTAHAANTTQTTTKNSNDKKGTVSVKRRSVTVTINSDKPTLLAVGEDGKSVKPVASTYTKGQTIQVYYSVAFTATAQGSEGQQLPAYYVENKAIDGKESMIFIPAGVVTAATAVPSQADWVKQAESDAKAIQEAYQNRDLKYIVVTPKSKKGAKIYYAYKKTRKSKKVYFKATKKKIKKGKKYKSSMIVKHGKTRYVYIGKKRYVKLSALKMVSAKYAPVKLSDDLKSLIIEN</sequence>
<keyword evidence="1" id="KW-0732">Signal</keyword>
<evidence type="ECO:0000313" key="3">
    <source>
        <dbReference type="Proteomes" id="UP000267794"/>
    </source>
</evidence>
<feature type="chain" id="PRO_5017478218" description="Surface layer protein A domain-containing protein" evidence="1">
    <location>
        <begin position="34"/>
        <end position="261"/>
    </location>
</feature>
<evidence type="ECO:0008006" key="4">
    <source>
        <dbReference type="Google" id="ProtNLM"/>
    </source>
</evidence>
<dbReference type="Proteomes" id="UP000267794">
    <property type="component" value="Chromosome"/>
</dbReference>
<protein>
    <recommendedName>
        <fullName evidence="4">Surface layer protein A domain-containing protein</fullName>
    </recommendedName>
</protein>
<feature type="signal peptide" evidence="1">
    <location>
        <begin position="1"/>
        <end position="33"/>
    </location>
</feature>
<evidence type="ECO:0000256" key="1">
    <source>
        <dbReference type="SAM" id="SignalP"/>
    </source>
</evidence>
<evidence type="ECO:0000313" key="2">
    <source>
        <dbReference type="EMBL" id="AYE61234.1"/>
    </source>
</evidence>
<gene>
    <name evidence="2" type="ORF">BC335_0729</name>
</gene>
<reference evidence="2 3" key="1">
    <citation type="submission" date="2016-10" db="EMBL/GenBank/DDBJ databases">
        <title>Complete genomic sequencing of Lactobacillus helveticus LH99 and comparative genome analysis.</title>
        <authorList>
            <person name="Li N."/>
            <person name="You C."/>
            <person name="Liu Z."/>
        </authorList>
    </citation>
    <scope>NUCLEOTIDE SEQUENCE [LARGE SCALE GENOMIC DNA]</scope>
    <source>
        <strain evidence="2 3">LH99</strain>
    </source>
</reference>
<dbReference type="EMBL" id="CP017982">
    <property type="protein sequence ID" value="AYE61234.1"/>
    <property type="molecule type" value="Genomic_DNA"/>
</dbReference>
<name>A0A386RDM3_LACHE</name>
<dbReference type="AlphaFoldDB" id="A0A386RDM3"/>
<organism evidence="2 3">
    <name type="scientific">Lactobacillus helveticus</name>
    <name type="common">Lactobacillus suntoryeus</name>
    <dbReference type="NCBI Taxonomy" id="1587"/>
    <lineage>
        <taxon>Bacteria</taxon>
        <taxon>Bacillati</taxon>
        <taxon>Bacillota</taxon>
        <taxon>Bacilli</taxon>
        <taxon>Lactobacillales</taxon>
        <taxon>Lactobacillaceae</taxon>
        <taxon>Lactobacillus</taxon>
    </lineage>
</organism>